<reference evidence="2" key="1">
    <citation type="submission" date="2013-07" db="EMBL/GenBank/DDBJ databases">
        <title>The Genome Sequence of Cryptococcus bestiolae CBS10118.</title>
        <authorList>
            <consortium name="The Broad Institute Genome Sequencing Platform"/>
            <person name="Cuomo C."/>
            <person name="Litvintseva A."/>
            <person name="Chen Y."/>
            <person name="Heitman J."/>
            <person name="Sun S."/>
            <person name="Springer D."/>
            <person name="Dromer F."/>
            <person name="Young S.K."/>
            <person name="Zeng Q."/>
            <person name="Gargeya S."/>
            <person name="Fitzgerald M."/>
            <person name="Abouelleil A."/>
            <person name="Alvarado L."/>
            <person name="Berlin A.M."/>
            <person name="Chapman S.B."/>
            <person name="Dewar J."/>
            <person name="Goldberg J."/>
            <person name="Griggs A."/>
            <person name="Gujja S."/>
            <person name="Hansen M."/>
            <person name="Howarth C."/>
            <person name="Imamovic A."/>
            <person name="Larimer J."/>
            <person name="McCowan C."/>
            <person name="Murphy C."/>
            <person name="Pearson M."/>
            <person name="Priest M."/>
            <person name="Roberts A."/>
            <person name="Saif S."/>
            <person name="Shea T."/>
            <person name="Sykes S."/>
            <person name="Wortman J."/>
            <person name="Nusbaum C."/>
            <person name="Birren B."/>
        </authorList>
    </citation>
    <scope>NUCLEOTIDE SEQUENCE [LARGE SCALE GENOMIC DNA]</scope>
    <source>
        <strain evidence="2">CBS 10118</strain>
    </source>
</reference>
<gene>
    <name evidence="2" type="ORF">I302_04361</name>
    <name evidence="3" type="ORF">I302_100984</name>
</gene>
<dbReference type="AlphaFoldDB" id="A0A1B9G6K5"/>
<dbReference type="Proteomes" id="UP000092730">
    <property type="component" value="Chromosome 1"/>
</dbReference>
<keyword evidence="4" id="KW-1185">Reference proteome</keyword>
<dbReference type="EMBL" id="KI894020">
    <property type="protein sequence ID" value="OCF26674.1"/>
    <property type="molecule type" value="Genomic_DNA"/>
</dbReference>
<dbReference type="RefSeq" id="XP_019047744.1">
    <property type="nucleotide sequence ID" value="XM_019190996.1"/>
</dbReference>
<sequence length="299" mass="33247">MSSSQNLNAPLTEVTSDPNPDPDTDRDVDSAQEFRAYLDKQREVLLNRRNQAAEANRSIAFHTPEPVYDIHTDTGIADASASICGSAQYQYTMVNFNSTDQAPYYLNHPELMDQTQPSLQGISTSIEPSLDPVGFVTNFNQNLQGNSHIDPALLNPIPNPPTDQSYLPSMRDLTYTTHQLTAPTLQEDTAQAHTHTHTAPPHHNTNTQQVRSTIYLHSGSTLDNPPPCVLADPNHNIIYPEGYDITITARYPDVATNSHSSPEVIRSRLRRRFYRGVSPQDIMAVEGYLMYPQCQGGSD</sequence>
<proteinExistence type="predicted"/>
<dbReference type="GeneID" id="30208760"/>
<feature type="compositionally biased region" description="Polar residues" evidence="1">
    <location>
        <begin position="1"/>
        <end position="18"/>
    </location>
</feature>
<name>A0A1B9G6K5_9TREE</name>
<accession>A0A1B9G6K5</accession>
<feature type="region of interest" description="Disordered" evidence="1">
    <location>
        <begin position="1"/>
        <end position="30"/>
    </location>
</feature>
<evidence type="ECO:0000256" key="1">
    <source>
        <dbReference type="SAM" id="MobiDB-lite"/>
    </source>
</evidence>
<dbReference type="VEuPathDB" id="FungiDB:I302_04361"/>
<reference evidence="3" key="4">
    <citation type="submission" date="2024-02" db="EMBL/GenBank/DDBJ databases">
        <title>Comparative genomics of Cryptococcus and Kwoniella reveals pathogenesis evolution and contrasting modes of karyotype evolution via chromosome fusion or intercentromeric recombination.</title>
        <authorList>
            <person name="Coelho M.A."/>
            <person name="David-Palma M."/>
            <person name="Shea T."/>
            <person name="Bowers K."/>
            <person name="McGinley-Smith S."/>
            <person name="Mohammad A.W."/>
            <person name="Gnirke A."/>
            <person name="Yurkov A.M."/>
            <person name="Nowrousian M."/>
            <person name="Sun S."/>
            <person name="Cuomo C.A."/>
            <person name="Heitman J."/>
        </authorList>
    </citation>
    <scope>NUCLEOTIDE SEQUENCE</scope>
    <source>
        <strain evidence="3">CBS 10118</strain>
    </source>
</reference>
<evidence type="ECO:0000313" key="2">
    <source>
        <dbReference type="EMBL" id="OCF26674.1"/>
    </source>
</evidence>
<dbReference type="EMBL" id="CP144541">
    <property type="protein sequence ID" value="WVW79021.1"/>
    <property type="molecule type" value="Genomic_DNA"/>
</dbReference>
<dbReference type="KEGG" id="kbi:30208760"/>
<reference evidence="3" key="2">
    <citation type="submission" date="2013-07" db="EMBL/GenBank/DDBJ databases">
        <authorList>
            <consortium name="The Broad Institute Genome Sequencing Platform"/>
            <person name="Cuomo C."/>
            <person name="Litvintseva A."/>
            <person name="Chen Y."/>
            <person name="Heitman J."/>
            <person name="Sun S."/>
            <person name="Springer D."/>
            <person name="Dromer F."/>
            <person name="Young S.K."/>
            <person name="Zeng Q."/>
            <person name="Gargeya S."/>
            <person name="Fitzgerald M."/>
            <person name="Abouelleil A."/>
            <person name="Alvarado L."/>
            <person name="Berlin A.M."/>
            <person name="Chapman S.B."/>
            <person name="Dewar J."/>
            <person name="Goldberg J."/>
            <person name="Griggs A."/>
            <person name="Gujja S."/>
            <person name="Hansen M."/>
            <person name="Howarth C."/>
            <person name="Imamovic A."/>
            <person name="Larimer J."/>
            <person name="McCowan C."/>
            <person name="Murphy C."/>
            <person name="Pearson M."/>
            <person name="Priest M."/>
            <person name="Roberts A."/>
            <person name="Saif S."/>
            <person name="Shea T."/>
            <person name="Sykes S."/>
            <person name="Wortman J."/>
            <person name="Nusbaum C."/>
            <person name="Birren B."/>
        </authorList>
    </citation>
    <scope>NUCLEOTIDE SEQUENCE</scope>
    <source>
        <strain evidence="3">CBS 10118</strain>
    </source>
</reference>
<organism evidence="2">
    <name type="scientific">Kwoniella bestiolae CBS 10118</name>
    <dbReference type="NCBI Taxonomy" id="1296100"/>
    <lineage>
        <taxon>Eukaryota</taxon>
        <taxon>Fungi</taxon>
        <taxon>Dikarya</taxon>
        <taxon>Basidiomycota</taxon>
        <taxon>Agaricomycotina</taxon>
        <taxon>Tremellomycetes</taxon>
        <taxon>Tremellales</taxon>
        <taxon>Cryptococcaceae</taxon>
        <taxon>Kwoniella</taxon>
    </lineage>
</organism>
<dbReference type="OrthoDB" id="10587667at2759"/>
<reference evidence="2" key="3">
    <citation type="submission" date="2014-01" db="EMBL/GenBank/DDBJ databases">
        <title>Evolution of pathogenesis and genome organization in the Tremellales.</title>
        <authorList>
            <person name="Cuomo C."/>
            <person name="Litvintseva A."/>
            <person name="Heitman J."/>
            <person name="Chen Y."/>
            <person name="Sun S."/>
            <person name="Springer D."/>
            <person name="Dromer F."/>
            <person name="Young S."/>
            <person name="Zeng Q."/>
            <person name="Chapman S."/>
            <person name="Gujja S."/>
            <person name="Saif S."/>
            <person name="Birren B."/>
        </authorList>
    </citation>
    <scope>NUCLEOTIDE SEQUENCE</scope>
    <source>
        <strain evidence="2">CBS 10118</strain>
    </source>
</reference>
<evidence type="ECO:0000313" key="3">
    <source>
        <dbReference type="EMBL" id="WVW79021.1"/>
    </source>
</evidence>
<evidence type="ECO:0000313" key="4">
    <source>
        <dbReference type="Proteomes" id="UP000092730"/>
    </source>
</evidence>
<protein>
    <submittedName>
        <fullName evidence="2">Uncharacterized protein</fullName>
    </submittedName>
</protein>